<protein>
    <recommendedName>
        <fullName evidence="2">NFACT RNA-binding domain-containing protein</fullName>
    </recommendedName>
</protein>
<evidence type="ECO:0000259" key="2">
    <source>
        <dbReference type="Pfam" id="PF05670"/>
    </source>
</evidence>
<name>A0A6C0L816_9ZZZZ</name>
<evidence type="ECO:0000256" key="1">
    <source>
        <dbReference type="ARBA" id="ARBA00008998"/>
    </source>
</evidence>
<feature type="domain" description="NFACT RNA-binding" evidence="2">
    <location>
        <begin position="15"/>
        <end position="106"/>
    </location>
</feature>
<dbReference type="PANTHER" id="PTHR13049:SF2">
    <property type="entry name" value="COILED-COIL DOMAIN-CONTAINING PROTEIN 25"/>
    <property type="match status" value="1"/>
</dbReference>
<sequence length="117" mass="12944">MKQITRYIDSVKADITFTIGGNAQENSDIIDAAGPDDIWFHLDGHPSEHVVASIPDGTSLDKKQILKIATQGALLCKKYSKYASQKNLRIIYTRISDIIKTEKVGCVIALNQKTLII</sequence>
<comment type="similarity">
    <text evidence="1">Belongs to the CCDC25 family.</text>
</comment>
<proteinExistence type="inferred from homology"/>
<dbReference type="InterPro" id="IPR008532">
    <property type="entry name" value="NFACT_RNA-bd"/>
</dbReference>
<dbReference type="AlphaFoldDB" id="A0A6C0L816"/>
<accession>A0A6C0L816</accession>
<dbReference type="Pfam" id="PF05670">
    <property type="entry name" value="NFACT-R_1"/>
    <property type="match status" value="1"/>
</dbReference>
<dbReference type="InterPro" id="IPR039730">
    <property type="entry name" value="Jlp2/Ccd25"/>
</dbReference>
<reference evidence="3" key="1">
    <citation type="journal article" date="2020" name="Nature">
        <title>Giant virus diversity and host interactions through global metagenomics.</title>
        <authorList>
            <person name="Schulz F."/>
            <person name="Roux S."/>
            <person name="Paez-Espino D."/>
            <person name="Jungbluth S."/>
            <person name="Walsh D.A."/>
            <person name="Denef V.J."/>
            <person name="McMahon K.D."/>
            <person name="Konstantinidis K.T."/>
            <person name="Eloe-Fadrosh E.A."/>
            <person name="Kyrpides N.C."/>
            <person name="Woyke T."/>
        </authorList>
    </citation>
    <scope>NUCLEOTIDE SEQUENCE</scope>
    <source>
        <strain evidence="3">GVMAG-M-3300027759-42</strain>
    </source>
</reference>
<evidence type="ECO:0000313" key="3">
    <source>
        <dbReference type="EMBL" id="QHU26557.1"/>
    </source>
</evidence>
<organism evidence="3">
    <name type="scientific">viral metagenome</name>
    <dbReference type="NCBI Taxonomy" id="1070528"/>
    <lineage>
        <taxon>unclassified sequences</taxon>
        <taxon>metagenomes</taxon>
        <taxon>organismal metagenomes</taxon>
    </lineage>
</organism>
<dbReference type="EMBL" id="MN740443">
    <property type="protein sequence ID" value="QHU26557.1"/>
    <property type="molecule type" value="Genomic_DNA"/>
</dbReference>
<dbReference type="PANTHER" id="PTHR13049">
    <property type="entry name" value="DUF814-RELATED"/>
    <property type="match status" value="1"/>
</dbReference>